<name>A0A135IG97_9RHOB</name>
<dbReference type="EMBL" id="CP010725">
    <property type="protein sequence ID" value="AUR00365.1"/>
    <property type="molecule type" value="Genomic_DNA"/>
</dbReference>
<gene>
    <name evidence="2" type="ORF">PhaeoP88_03029</name>
</gene>
<feature type="region of interest" description="Disordered" evidence="1">
    <location>
        <begin position="1"/>
        <end position="55"/>
    </location>
</feature>
<protein>
    <submittedName>
        <fullName evidence="2">Uncharacterized protein</fullName>
    </submittedName>
</protein>
<accession>A0A135IG97</accession>
<evidence type="ECO:0000313" key="2">
    <source>
        <dbReference type="EMBL" id="AUR00365.1"/>
    </source>
</evidence>
<evidence type="ECO:0000313" key="3">
    <source>
        <dbReference type="Proteomes" id="UP000236447"/>
    </source>
</evidence>
<dbReference type="RefSeq" id="WP_014875873.1">
    <property type="nucleotide sequence ID" value="NZ_CBCSDS010000004.1"/>
</dbReference>
<dbReference type="Proteomes" id="UP000236447">
    <property type="component" value="Chromosome"/>
</dbReference>
<feature type="compositionally biased region" description="Basic and acidic residues" evidence="1">
    <location>
        <begin position="17"/>
        <end position="27"/>
    </location>
</feature>
<reference evidence="2 3" key="1">
    <citation type="journal article" date="2017" name="Front. Microbiol.">
        <title>Phaeobacter piscinae sp. nov., a species of the Roseobacter group and potential aquaculture probiont.</title>
        <authorList>
            <person name="Sonnenschein E.C."/>
            <person name="Phippen C.B.W."/>
            <person name="Nielsen K.F."/>
            <person name="Mateiu R.V."/>
            <person name="Melchiorsen J."/>
            <person name="Gram L."/>
            <person name="Overmann J."/>
            <person name="Freese H.M."/>
        </authorList>
    </citation>
    <scope>NUCLEOTIDE SEQUENCE [LARGE SCALE GENOMIC DNA]</scope>
    <source>
        <strain evidence="2 3">P88</strain>
    </source>
</reference>
<reference evidence="2 3" key="2">
    <citation type="journal article" date="2017" name="Genome Biol. Evol.">
        <title>Trajectories and Drivers of Genome Evolution in Surface-Associated Marine Phaeobacter.</title>
        <authorList>
            <person name="Freese H.M."/>
            <person name="Sikorski J."/>
            <person name="Bunk B."/>
            <person name="Scheuner C."/>
            <person name="Meier-Kolthoff J.P."/>
            <person name="Sproer C."/>
            <person name="Gram L."/>
            <person name="Overmann J."/>
        </authorList>
    </citation>
    <scope>NUCLEOTIDE SEQUENCE [LARGE SCALE GENOMIC DNA]</scope>
    <source>
        <strain evidence="2 3">P88</strain>
    </source>
</reference>
<dbReference type="AlphaFoldDB" id="A0A135IG97"/>
<feature type="compositionally biased region" description="Basic residues" evidence="1">
    <location>
        <begin position="7"/>
        <end position="16"/>
    </location>
</feature>
<feature type="compositionally biased region" description="Basic and acidic residues" evidence="1">
    <location>
        <begin position="34"/>
        <end position="55"/>
    </location>
</feature>
<organism evidence="2 3">
    <name type="scientific">Phaeobacter inhibens</name>
    <dbReference type="NCBI Taxonomy" id="221822"/>
    <lineage>
        <taxon>Bacteria</taxon>
        <taxon>Pseudomonadati</taxon>
        <taxon>Pseudomonadota</taxon>
        <taxon>Alphaproteobacteria</taxon>
        <taxon>Rhodobacterales</taxon>
        <taxon>Roseobacteraceae</taxon>
        <taxon>Phaeobacter</taxon>
    </lineage>
</organism>
<dbReference type="GeneID" id="62009325"/>
<proteinExistence type="predicted"/>
<sequence>MDYKKSGAPRKGKNSPRHQEHNAKGSDKNPYGGRETKADLLARMKAAAEKAKKAD</sequence>
<evidence type="ECO:0000256" key="1">
    <source>
        <dbReference type="SAM" id="MobiDB-lite"/>
    </source>
</evidence>